<sequence length="162" mass="19131">MNIQIFEMTIDGETIRWEEKSHAQIFRNFWKFFTEKDLQRTIETVELVGIRTSKFPYFTAKNGSKKKNIFMKDNYYIYGHLTPQLMQNTYTKFIAEWEEGTEAKKKTIPIPLNVWFNESNGNIHMNVGGTFTRINNDPTCTYGDPSLYELLEEHLRQAGKIE</sequence>
<evidence type="ECO:0000313" key="2">
    <source>
        <dbReference type="Proteomes" id="UP000242656"/>
    </source>
</evidence>
<protein>
    <submittedName>
        <fullName evidence="1">Uncharacterized protein</fullName>
    </submittedName>
</protein>
<organism evidence="1 2">
    <name type="scientific">Bacillus cereus</name>
    <dbReference type="NCBI Taxonomy" id="1396"/>
    <lineage>
        <taxon>Bacteria</taxon>
        <taxon>Bacillati</taxon>
        <taxon>Bacillota</taxon>
        <taxon>Bacilli</taxon>
        <taxon>Bacillales</taxon>
        <taxon>Bacillaceae</taxon>
        <taxon>Bacillus</taxon>
        <taxon>Bacillus cereus group</taxon>
    </lineage>
</organism>
<dbReference type="RefSeq" id="WP_098491563.1">
    <property type="nucleotide sequence ID" value="NZ_NUWN01000059.1"/>
</dbReference>
<comment type="caution">
    <text evidence="1">The sequence shown here is derived from an EMBL/GenBank/DDBJ whole genome shotgun (WGS) entry which is preliminary data.</text>
</comment>
<dbReference type="AlphaFoldDB" id="A0A2B0M4C0"/>
<dbReference type="EMBL" id="NUWN01000059">
    <property type="protein sequence ID" value="PFK36853.1"/>
    <property type="molecule type" value="Genomic_DNA"/>
</dbReference>
<dbReference type="Proteomes" id="UP000242656">
    <property type="component" value="Unassembled WGS sequence"/>
</dbReference>
<reference evidence="1 2" key="1">
    <citation type="submission" date="2017-09" db="EMBL/GenBank/DDBJ databases">
        <title>Large-scale bioinformatics analysis of Bacillus genomes uncovers conserved roles of natural products in bacterial physiology.</title>
        <authorList>
            <consortium name="Agbiome Team Llc"/>
            <person name="Bleich R.M."/>
            <person name="Grubbs K.J."/>
            <person name="Santa Maria K.C."/>
            <person name="Allen S.E."/>
            <person name="Farag S."/>
            <person name="Shank E.A."/>
            <person name="Bowers A."/>
        </authorList>
    </citation>
    <scope>NUCLEOTIDE SEQUENCE [LARGE SCALE GENOMIC DNA]</scope>
    <source>
        <strain evidence="1 2">AFS083043</strain>
    </source>
</reference>
<evidence type="ECO:0000313" key="1">
    <source>
        <dbReference type="EMBL" id="PFK36853.1"/>
    </source>
</evidence>
<gene>
    <name evidence="1" type="ORF">COI93_15580</name>
</gene>
<proteinExistence type="predicted"/>
<accession>A0A2B0M4C0</accession>
<name>A0A2B0M4C0_BACCE</name>